<evidence type="ECO:0000313" key="2">
    <source>
        <dbReference type="Proteomes" id="UP001054837"/>
    </source>
</evidence>
<name>A0AAV4QL84_9ARAC</name>
<proteinExistence type="predicted"/>
<dbReference type="Proteomes" id="UP001054837">
    <property type="component" value="Unassembled WGS sequence"/>
</dbReference>
<gene>
    <name evidence="1" type="ORF">CDAR_199251</name>
</gene>
<dbReference type="EMBL" id="BPLQ01004550">
    <property type="protein sequence ID" value="GIY08825.1"/>
    <property type="molecule type" value="Genomic_DNA"/>
</dbReference>
<keyword evidence="2" id="KW-1185">Reference proteome</keyword>
<reference evidence="1 2" key="1">
    <citation type="submission" date="2021-06" db="EMBL/GenBank/DDBJ databases">
        <title>Caerostris darwini draft genome.</title>
        <authorList>
            <person name="Kono N."/>
            <person name="Arakawa K."/>
        </authorList>
    </citation>
    <scope>NUCLEOTIDE SEQUENCE [LARGE SCALE GENOMIC DNA]</scope>
</reference>
<organism evidence="1 2">
    <name type="scientific">Caerostris darwini</name>
    <dbReference type="NCBI Taxonomy" id="1538125"/>
    <lineage>
        <taxon>Eukaryota</taxon>
        <taxon>Metazoa</taxon>
        <taxon>Ecdysozoa</taxon>
        <taxon>Arthropoda</taxon>
        <taxon>Chelicerata</taxon>
        <taxon>Arachnida</taxon>
        <taxon>Araneae</taxon>
        <taxon>Araneomorphae</taxon>
        <taxon>Entelegynae</taxon>
        <taxon>Araneoidea</taxon>
        <taxon>Araneidae</taxon>
        <taxon>Caerostris</taxon>
    </lineage>
</organism>
<sequence>MTSPPFLIILCHMVENLYDVHRDHRLSPASKDGHTCYTTHYILQDDINSNMPLIKLTWNARSPTVGLITTLPHSYFHQSFHKNQMLPNQLRILSFSSEGQKMVEWNKKNKKINAERRKGECMRPSWM</sequence>
<dbReference type="AlphaFoldDB" id="A0AAV4QL84"/>
<protein>
    <submittedName>
        <fullName evidence="1">Uncharacterized protein</fullName>
    </submittedName>
</protein>
<evidence type="ECO:0000313" key="1">
    <source>
        <dbReference type="EMBL" id="GIY08825.1"/>
    </source>
</evidence>
<comment type="caution">
    <text evidence="1">The sequence shown here is derived from an EMBL/GenBank/DDBJ whole genome shotgun (WGS) entry which is preliminary data.</text>
</comment>
<accession>A0AAV4QL84</accession>